<keyword evidence="2" id="KW-0378">Hydrolase</keyword>
<dbReference type="PROSITE" id="PS51206">
    <property type="entry name" value="SF3_HELICASE_1"/>
    <property type="match status" value="1"/>
</dbReference>
<protein>
    <recommendedName>
        <fullName evidence="5">SF3 helicase domain-containing protein</fullName>
    </recommendedName>
</protein>
<dbReference type="Gene3D" id="3.40.50.300">
    <property type="entry name" value="P-loop containing nucleotide triphosphate hydrolases"/>
    <property type="match status" value="1"/>
</dbReference>
<feature type="compositionally biased region" description="Acidic residues" evidence="4">
    <location>
        <begin position="382"/>
        <end position="396"/>
    </location>
</feature>
<dbReference type="GO" id="GO:0005524">
    <property type="term" value="F:ATP binding"/>
    <property type="evidence" value="ECO:0007669"/>
    <property type="project" value="UniProtKB-KW"/>
</dbReference>
<dbReference type="Proteomes" id="UP000054558">
    <property type="component" value="Unassembled WGS sequence"/>
</dbReference>
<reference evidence="6 7" key="1">
    <citation type="journal article" date="2014" name="Nat. Commun.">
        <title>Klebsormidium flaccidum genome reveals primary factors for plant terrestrial adaptation.</title>
        <authorList>
            <person name="Hori K."/>
            <person name="Maruyama F."/>
            <person name="Fujisawa T."/>
            <person name="Togashi T."/>
            <person name="Yamamoto N."/>
            <person name="Seo M."/>
            <person name="Sato S."/>
            <person name="Yamada T."/>
            <person name="Mori H."/>
            <person name="Tajima N."/>
            <person name="Moriyama T."/>
            <person name="Ikeuchi M."/>
            <person name="Watanabe M."/>
            <person name="Wada H."/>
            <person name="Kobayashi K."/>
            <person name="Saito M."/>
            <person name="Masuda T."/>
            <person name="Sasaki-Sekimoto Y."/>
            <person name="Mashiguchi K."/>
            <person name="Awai K."/>
            <person name="Shimojima M."/>
            <person name="Masuda S."/>
            <person name="Iwai M."/>
            <person name="Nobusawa T."/>
            <person name="Narise T."/>
            <person name="Kondo S."/>
            <person name="Saito H."/>
            <person name="Sato R."/>
            <person name="Murakawa M."/>
            <person name="Ihara Y."/>
            <person name="Oshima-Yamada Y."/>
            <person name="Ohtaka K."/>
            <person name="Satoh M."/>
            <person name="Sonobe K."/>
            <person name="Ishii M."/>
            <person name="Ohtani R."/>
            <person name="Kanamori-Sato M."/>
            <person name="Honoki R."/>
            <person name="Miyazaki D."/>
            <person name="Mochizuki H."/>
            <person name="Umetsu J."/>
            <person name="Higashi K."/>
            <person name="Shibata D."/>
            <person name="Kamiya Y."/>
            <person name="Sato N."/>
            <person name="Nakamura Y."/>
            <person name="Tabata S."/>
            <person name="Ida S."/>
            <person name="Kurokawa K."/>
            <person name="Ohta H."/>
        </authorList>
    </citation>
    <scope>NUCLEOTIDE SEQUENCE [LARGE SCALE GENOMIC DNA]</scope>
    <source>
        <strain evidence="6 7">NIES-2285</strain>
    </source>
</reference>
<dbReference type="AlphaFoldDB" id="A0A1Y1IRQ5"/>
<dbReference type="SUPFAM" id="SSF52540">
    <property type="entry name" value="P-loop containing nucleoside triphosphate hydrolases"/>
    <property type="match status" value="1"/>
</dbReference>
<dbReference type="InterPro" id="IPR015330">
    <property type="entry name" value="DNA_primase/pol_bifunc_N"/>
</dbReference>
<proteinExistence type="predicted"/>
<name>A0A1Y1IRQ5_KLENI</name>
<dbReference type="PANTHER" id="PTHR35372">
    <property type="entry name" value="ATP BINDING PROTEIN-RELATED"/>
    <property type="match status" value="1"/>
</dbReference>
<gene>
    <name evidence="6" type="ORF">KFL_007660010</name>
</gene>
<evidence type="ECO:0000259" key="5">
    <source>
        <dbReference type="PROSITE" id="PS51206"/>
    </source>
</evidence>
<dbReference type="EMBL" id="DF237715">
    <property type="protein sequence ID" value="GAQ91327.1"/>
    <property type="molecule type" value="Genomic_DNA"/>
</dbReference>
<dbReference type="NCBIfam" id="TIGR01613">
    <property type="entry name" value="primase_Cterm"/>
    <property type="match status" value="1"/>
</dbReference>
<dbReference type="InterPro" id="IPR006500">
    <property type="entry name" value="Helicase_put_C_phage/plasmid"/>
</dbReference>
<sequence length="797" mass="88282">MDFDHSDGGMDQLAEWEREHGPFVTPRVRTGSGGVHVYFSHWKSVDAGLGADTPTHFAKLELKVLDPVSGKELMKKVGVDMRGVSSGGMIACPPSSYERAGEMARYTVVGATELPSTDDLSPLPDWLIKILNERESVRGGGCGGRRKGPLSDTGKDAGPSVRYEPPVASRAPDLWDTDLQRKVVEVMRGMLNSSGDTSSVFSKAEANTVAGPDAVMYHWRNDAGGRPCPYAEQGGQPHSSNNFGLLRRGTEITYICHSERCKTGAEGRRNRKLGRLTFPVAAAFSDAMPLNNDRDRLYEDRQLLPFSFLRNNLSVVAGDEGGAQIIDRLQTYTGHKLVFCNEKWYYWNGSMWVVDVGGRLASKVCRGELNKVSAAYRKETAAELDQEEGESKEEDGGDRPQQKGQEEKLVNFNFNAKMSQIMTTLKGYCLEPGFEDALNKDKDALPVQNGVILLQTGTLVAHHPKYMWSFQLPITWPSTGLAMPMGKTGKFLSQITHTPEALAYLQRILGYGITGHTSNQVMLIMIGEGSAGKSLLLGLVKHLLGQFYKDVSKDMLLTSKGQRPLGKGAANPDEARLRDTRIAVCLETGETDEISESDLKRLTGETTITSRALYADYVTYQTTHLHILCSNYPPRAKTWTAALKRRLLTLVFPMRFFYPDEDGCNPDNPLHGVRDPELEDALKAEIEKLLVFLVQGAKDWYASGRRLLDMPGASKAYMQMWEQENDPFAAFLQREGTMDVKAFESTDSLMEAYNNLDRLIDGVRFGDTEGPIIRSTTKFADACRKKGLEGPKKPSEL</sequence>
<evidence type="ECO:0000313" key="6">
    <source>
        <dbReference type="EMBL" id="GAQ91327.1"/>
    </source>
</evidence>
<dbReference type="Pfam" id="PF08706">
    <property type="entry name" value="D5_N"/>
    <property type="match status" value="1"/>
</dbReference>
<dbReference type="SMART" id="SM00885">
    <property type="entry name" value="D5_N"/>
    <property type="match status" value="1"/>
</dbReference>
<dbReference type="InterPro" id="IPR027417">
    <property type="entry name" value="P-loop_NTPase"/>
</dbReference>
<dbReference type="InterPro" id="IPR051620">
    <property type="entry name" value="ORF904-like_C"/>
</dbReference>
<feature type="compositionally biased region" description="Basic and acidic residues" evidence="4">
    <location>
        <begin position="397"/>
        <end position="406"/>
    </location>
</feature>
<feature type="domain" description="SF3 helicase" evidence="5">
    <location>
        <begin position="500"/>
        <end position="667"/>
    </location>
</feature>
<accession>A0A1Y1IRQ5</accession>
<evidence type="ECO:0000313" key="7">
    <source>
        <dbReference type="Proteomes" id="UP000054558"/>
    </source>
</evidence>
<keyword evidence="7" id="KW-1185">Reference proteome</keyword>
<feature type="non-terminal residue" evidence="6">
    <location>
        <position position="797"/>
    </location>
</feature>
<evidence type="ECO:0000256" key="3">
    <source>
        <dbReference type="ARBA" id="ARBA00022840"/>
    </source>
</evidence>
<dbReference type="Pfam" id="PF09250">
    <property type="entry name" value="Prim-Pol"/>
    <property type="match status" value="1"/>
</dbReference>
<evidence type="ECO:0000256" key="1">
    <source>
        <dbReference type="ARBA" id="ARBA00022741"/>
    </source>
</evidence>
<dbReference type="PANTHER" id="PTHR35372:SF2">
    <property type="entry name" value="SF3 HELICASE DOMAIN-CONTAINING PROTEIN"/>
    <property type="match status" value="1"/>
</dbReference>
<feature type="region of interest" description="Disordered" evidence="4">
    <location>
        <begin position="139"/>
        <end position="168"/>
    </location>
</feature>
<dbReference type="InterPro" id="IPR014818">
    <property type="entry name" value="Phage/plasmid_primase_P4_C"/>
</dbReference>
<keyword evidence="1" id="KW-0547">Nucleotide-binding</keyword>
<organism evidence="6 7">
    <name type="scientific">Klebsormidium nitens</name>
    <name type="common">Green alga</name>
    <name type="synonym">Ulothrix nitens</name>
    <dbReference type="NCBI Taxonomy" id="105231"/>
    <lineage>
        <taxon>Eukaryota</taxon>
        <taxon>Viridiplantae</taxon>
        <taxon>Streptophyta</taxon>
        <taxon>Klebsormidiophyceae</taxon>
        <taxon>Klebsormidiales</taxon>
        <taxon>Klebsormidiaceae</taxon>
        <taxon>Klebsormidium</taxon>
    </lineage>
</organism>
<evidence type="ECO:0000256" key="2">
    <source>
        <dbReference type="ARBA" id="ARBA00022801"/>
    </source>
</evidence>
<dbReference type="InterPro" id="IPR014015">
    <property type="entry name" value="Helicase_SF3_DNA-vir"/>
</dbReference>
<feature type="region of interest" description="Disordered" evidence="4">
    <location>
        <begin position="381"/>
        <end position="406"/>
    </location>
</feature>
<keyword evidence="3" id="KW-0067">ATP-binding</keyword>
<dbReference type="GO" id="GO:0016787">
    <property type="term" value="F:hydrolase activity"/>
    <property type="evidence" value="ECO:0007669"/>
    <property type="project" value="UniProtKB-KW"/>
</dbReference>
<evidence type="ECO:0000256" key="4">
    <source>
        <dbReference type="SAM" id="MobiDB-lite"/>
    </source>
</evidence>